<comment type="caution">
    <text evidence="2">The sequence shown here is derived from an EMBL/GenBank/DDBJ whole genome shotgun (WGS) entry which is preliminary data.</text>
</comment>
<dbReference type="EMBL" id="WJHE01000249">
    <property type="protein sequence ID" value="MST32228.1"/>
    <property type="molecule type" value="Genomic_DNA"/>
</dbReference>
<evidence type="ECO:0000313" key="3">
    <source>
        <dbReference type="Proteomes" id="UP000437736"/>
    </source>
</evidence>
<evidence type="ECO:0000313" key="2">
    <source>
        <dbReference type="EMBL" id="MST32228.1"/>
    </source>
</evidence>
<dbReference type="Proteomes" id="UP000437736">
    <property type="component" value="Unassembled WGS sequence"/>
</dbReference>
<feature type="transmembrane region" description="Helical" evidence="1">
    <location>
        <begin position="95"/>
        <end position="111"/>
    </location>
</feature>
<reference evidence="2 3" key="1">
    <citation type="submission" date="2019-11" db="EMBL/GenBank/DDBJ databases">
        <title>Acidiferrimicrobium australis gen. nov., sp. nov., an acidophilic and obligately heterotrophic, member of the Actinobacteria that catalyses dissimilatory oxido- reduction of iron isolated from metal-rich acidic water in Chile.</title>
        <authorList>
            <person name="Gonzalez D."/>
            <person name="Huber K."/>
            <person name="Hedrich S."/>
            <person name="Rojas-Villalobos C."/>
            <person name="Quatrini R."/>
            <person name="Dinamarca M.A."/>
            <person name="Schwarz A."/>
            <person name="Canales C."/>
            <person name="Nancucheo I."/>
        </authorList>
    </citation>
    <scope>NUCLEOTIDE SEQUENCE [LARGE SCALE GENOMIC DNA]</scope>
    <source>
        <strain evidence="2 3">USS-CCA1</strain>
    </source>
</reference>
<evidence type="ECO:0008006" key="4">
    <source>
        <dbReference type="Google" id="ProtNLM"/>
    </source>
</evidence>
<proteinExistence type="predicted"/>
<keyword evidence="1" id="KW-0472">Membrane</keyword>
<feature type="transmembrane region" description="Helical" evidence="1">
    <location>
        <begin position="223"/>
        <end position="243"/>
    </location>
</feature>
<organism evidence="2 3">
    <name type="scientific">Acidiferrimicrobium australe</name>
    <dbReference type="NCBI Taxonomy" id="2664430"/>
    <lineage>
        <taxon>Bacteria</taxon>
        <taxon>Bacillati</taxon>
        <taxon>Actinomycetota</taxon>
        <taxon>Acidimicrobiia</taxon>
        <taxon>Acidimicrobiales</taxon>
        <taxon>Acidimicrobiaceae</taxon>
        <taxon>Acidiferrimicrobium</taxon>
    </lineage>
</organism>
<feature type="transmembrane region" description="Helical" evidence="1">
    <location>
        <begin position="280"/>
        <end position="298"/>
    </location>
</feature>
<accession>A0ABW9QV15</accession>
<keyword evidence="3" id="KW-1185">Reference proteome</keyword>
<sequence length="328" mass="35986">MLAALPQLLAAAVAVVNLVAVRATRLPVAYLDDADMHEQMVRFARQSFAAGRDPLTRWFPYLNEGSPQFLHYQSLGAMITGAIALVTGGDVAFRWSLYLLWALWPLAIYASARIFGLGRWASLAAAAVSPLLMSRTGVGYEVNGYLWIGYGLWAQLWGMLFLPFAWACTWRALADRRWTLPAVAAIAATVCAHFETGYLALVAPVLLVWLVPSDLRRRLVRAVVVLLLAFAAAAWAIVPLVVYRRWAAINEALAHGPLVNGYGARVVLGWLFGGEVFDNGRIAVVTILVAVGTVAALWRWRRDPLGRALVVLGVFSLMLCWGRTTWGP</sequence>
<name>A0ABW9QV15_9ACTN</name>
<feature type="transmembrane region" description="Helical" evidence="1">
    <location>
        <begin position="178"/>
        <end position="211"/>
    </location>
</feature>
<keyword evidence="1" id="KW-1133">Transmembrane helix</keyword>
<keyword evidence="1" id="KW-0812">Transmembrane</keyword>
<protein>
    <recommendedName>
        <fullName evidence="4">Glycosyltransferase RgtA/B/C/D-like domain-containing protein</fullName>
    </recommendedName>
</protein>
<evidence type="ECO:0000256" key="1">
    <source>
        <dbReference type="SAM" id="Phobius"/>
    </source>
</evidence>
<feature type="non-terminal residue" evidence="2">
    <location>
        <position position="328"/>
    </location>
</feature>
<feature type="transmembrane region" description="Helical" evidence="1">
    <location>
        <begin position="145"/>
        <end position="166"/>
    </location>
</feature>
<feature type="transmembrane region" description="Helical" evidence="1">
    <location>
        <begin position="305"/>
        <end position="324"/>
    </location>
</feature>
<feature type="transmembrane region" description="Helical" evidence="1">
    <location>
        <begin position="69"/>
        <end position="88"/>
    </location>
</feature>
<gene>
    <name evidence="2" type="ORF">GHK86_05750</name>
</gene>